<dbReference type="Gene3D" id="3.40.50.720">
    <property type="entry name" value="NAD(P)-binding Rossmann-like Domain"/>
    <property type="match status" value="1"/>
</dbReference>
<protein>
    <submittedName>
        <fullName evidence="4">SDR family NAD(P)-dependent oxidoreductase</fullName>
    </submittedName>
</protein>
<evidence type="ECO:0000256" key="3">
    <source>
        <dbReference type="RuleBase" id="RU000363"/>
    </source>
</evidence>
<reference evidence="5" key="1">
    <citation type="journal article" date="2019" name="Int. J. Syst. Evol. Microbiol.">
        <title>The Global Catalogue of Microorganisms (GCM) 10K type strain sequencing project: providing services to taxonomists for standard genome sequencing and annotation.</title>
        <authorList>
            <consortium name="The Broad Institute Genomics Platform"/>
            <consortium name="The Broad Institute Genome Sequencing Center for Infectious Disease"/>
            <person name="Wu L."/>
            <person name="Ma J."/>
        </authorList>
    </citation>
    <scope>NUCLEOTIDE SEQUENCE [LARGE SCALE GENOMIC DNA]</scope>
    <source>
        <strain evidence="5">CCUG 62981</strain>
    </source>
</reference>
<evidence type="ECO:0000256" key="1">
    <source>
        <dbReference type="ARBA" id="ARBA00006484"/>
    </source>
</evidence>
<dbReference type="Pfam" id="PF00106">
    <property type="entry name" value="adh_short"/>
    <property type="match status" value="1"/>
</dbReference>
<keyword evidence="2" id="KW-0560">Oxidoreductase</keyword>
<organism evidence="4 5">
    <name type="scientific">Glycocaulis abyssi</name>
    <dbReference type="NCBI Taxonomy" id="1433403"/>
    <lineage>
        <taxon>Bacteria</taxon>
        <taxon>Pseudomonadati</taxon>
        <taxon>Pseudomonadota</taxon>
        <taxon>Alphaproteobacteria</taxon>
        <taxon>Maricaulales</taxon>
        <taxon>Maricaulaceae</taxon>
        <taxon>Glycocaulis</taxon>
    </lineage>
</organism>
<sequence>MTENNSLSGRVALVTGASRGLGYATAKALAAAGAHVIATARTRGGLEALDDEISAAGGSVTLVPMDLMTPDGIEKLAEAVGERWGKLDILVANAGALGKLMPAHQIPSKTWNEVLAVNLVAPARLIRAFEPLLRKSDAGRAVFVTTSDGAKTRAYWAAYGASKAGLEALVKSWAAELAESTVRVNLLDPGRMRTAMRTRAVPGEDPQSVPLPETVTPLIVELSSPAETRHSEVVRAG</sequence>
<comment type="similarity">
    <text evidence="1 3">Belongs to the short-chain dehydrogenases/reductases (SDR) family.</text>
</comment>
<evidence type="ECO:0000313" key="4">
    <source>
        <dbReference type="EMBL" id="MFC4724595.1"/>
    </source>
</evidence>
<dbReference type="PANTHER" id="PTHR44196">
    <property type="entry name" value="DEHYDROGENASE/REDUCTASE SDR FAMILY MEMBER 7B"/>
    <property type="match status" value="1"/>
</dbReference>
<dbReference type="EMBL" id="JBHSGQ010000002">
    <property type="protein sequence ID" value="MFC4724595.1"/>
    <property type="molecule type" value="Genomic_DNA"/>
</dbReference>
<dbReference type="PRINTS" id="PR00081">
    <property type="entry name" value="GDHRDH"/>
</dbReference>
<dbReference type="Proteomes" id="UP001596024">
    <property type="component" value="Unassembled WGS sequence"/>
</dbReference>
<keyword evidence="5" id="KW-1185">Reference proteome</keyword>
<name>A0ABV9NC92_9PROT</name>
<dbReference type="InterPro" id="IPR002347">
    <property type="entry name" value="SDR_fam"/>
</dbReference>
<evidence type="ECO:0000313" key="5">
    <source>
        <dbReference type="Proteomes" id="UP001596024"/>
    </source>
</evidence>
<proteinExistence type="inferred from homology"/>
<comment type="caution">
    <text evidence="4">The sequence shown here is derived from an EMBL/GenBank/DDBJ whole genome shotgun (WGS) entry which is preliminary data.</text>
</comment>
<accession>A0ABV9NC92</accession>
<gene>
    <name evidence="4" type="ORF">ACFPB0_04760</name>
</gene>
<dbReference type="InterPro" id="IPR036291">
    <property type="entry name" value="NAD(P)-bd_dom_sf"/>
</dbReference>
<dbReference type="RefSeq" id="WP_371393747.1">
    <property type="nucleotide sequence ID" value="NZ_CP163421.1"/>
</dbReference>
<dbReference type="PRINTS" id="PR00080">
    <property type="entry name" value="SDRFAMILY"/>
</dbReference>
<dbReference type="SUPFAM" id="SSF51735">
    <property type="entry name" value="NAD(P)-binding Rossmann-fold domains"/>
    <property type="match status" value="1"/>
</dbReference>
<dbReference type="PANTHER" id="PTHR44196:SF4">
    <property type="entry name" value="SHORT CHAIN DEHYDROGENASE"/>
    <property type="match status" value="1"/>
</dbReference>
<evidence type="ECO:0000256" key="2">
    <source>
        <dbReference type="ARBA" id="ARBA00023002"/>
    </source>
</evidence>